<dbReference type="PANTHER" id="PTHR48049:SF91">
    <property type="entry name" value="UDP-GLYCOSYLTRANSFERASE 79B7-RELATED"/>
    <property type="match status" value="1"/>
</dbReference>
<dbReference type="SUPFAM" id="SSF53756">
    <property type="entry name" value="UDP-Glycosyltransferase/glycogen phosphorylase"/>
    <property type="match status" value="1"/>
</dbReference>
<comment type="caution">
    <text evidence="2">The sequence shown here is derived from an EMBL/GenBank/DDBJ whole genome shotgun (WGS) entry which is preliminary data.</text>
</comment>
<dbReference type="EMBL" id="JBBPBK010000015">
    <property type="protein sequence ID" value="KAK9268345.1"/>
    <property type="molecule type" value="Genomic_DNA"/>
</dbReference>
<evidence type="ECO:0000256" key="1">
    <source>
        <dbReference type="ARBA" id="ARBA00009995"/>
    </source>
</evidence>
<gene>
    <name evidence="2" type="ORF">L1049_000094</name>
</gene>
<evidence type="ECO:0000313" key="3">
    <source>
        <dbReference type="Proteomes" id="UP001415857"/>
    </source>
</evidence>
<sequence length="101" mass="11607">MWESLLNDCQIVLLPFHGDQNINARFMVEEINVAVEVERAENWWFTKESLSEAIGSVMDEDSKVGSEVKSNHAKLKEIVLDHDKQGGYIDSFIRNLQDLLE</sequence>
<organism evidence="2 3">
    <name type="scientific">Liquidambar formosana</name>
    <name type="common">Formosan gum</name>
    <dbReference type="NCBI Taxonomy" id="63359"/>
    <lineage>
        <taxon>Eukaryota</taxon>
        <taxon>Viridiplantae</taxon>
        <taxon>Streptophyta</taxon>
        <taxon>Embryophyta</taxon>
        <taxon>Tracheophyta</taxon>
        <taxon>Spermatophyta</taxon>
        <taxon>Magnoliopsida</taxon>
        <taxon>eudicotyledons</taxon>
        <taxon>Gunneridae</taxon>
        <taxon>Pentapetalae</taxon>
        <taxon>Saxifragales</taxon>
        <taxon>Altingiaceae</taxon>
        <taxon>Liquidambar</taxon>
    </lineage>
</organism>
<dbReference type="GO" id="GO:0035251">
    <property type="term" value="F:UDP-glucosyltransferase activity"/>
    <property type="evidence" value="ECO:0007669"/>
    <property type="project" value="InterPro"/>
</dbReference>
<dbReference type="Gene3D" id="3.40.50.2000">
    <property type="entry name" value="Glycogen Phosphorylase B"/>
    <property type="match status" value="1"/>
</dbReference>
<dbReference type="Proteomes" id="UP001415857">
    <property type="component" value="Unassembled WGS sequence"/>
</dbReference>
<protein>
    <submittedName>
        <fullName evidence="2">Uncharacterized protein</fullName>
    </submittedName>
</protein>
<proteinExistence type="inferred from homology"/>
<reference evidence="2 3" key="1">
    <citation type="journal article" date="2024" name="Plant J.">
        <title>Genome sequences and population genomics reveal climatic adaptation and genomic divergence between two closely related sweetgum species.</title>
        <authorList>
            <person name="Xu W.Q."/>
            <person name="Ren C.Q."/>
            <person name="Zhang X.Y."/>
            <person name="Comes H.P."/>
            <person name="Liu X.H."/>
            <person name="Li Y.G."/>
            <person name="Kettle C.J."/>
            <person name="Jalonen R."/>
            <person name="Gaisberger H."/>
            <person name="Ma Y.Z."/>
            <person name="Qiu Y.X."/>
        </authorList>
    </citation>
    <scope>NUCLEOTIDE SEQUENCE [LARGE SCALE GENOMIC DNA]</scope>
    <source>
        <strain evidence="2">Hangzhou</strain>
    </source>
</reference>
<dbReference type="AlphaFoldDB" id="A0AAP0N8B4"/>
<dbReference type="PANTHER" id="PTHR48049">
    <property type="entry name" value="GLYCOSYLTRANSFERASE"/>
    <property type="match status" value="1"/>
</dbReference>
<evidence type="ECO:0000313" key="2">
    <source>
        <dbReference type="EMBL" id="KAK9268345.1"/>
    </source>
</evidence>
<keyword evidence="3" id="KW-1185">Reference proteome</keyword>
<comment type="similarity">
    <text evidence="1">Belongs to the UDP-glycosyltransferase family.</text>
</comment>
<name>A0AAP0N8B4_LIQFO</name>
<dbReference type="InterPro" id="IPR050481">
    <property type="entry name" value="UDP-glycosyltransf_plant"/>
</dbReference>
<accession>A0AAP0N8B4</accession>